<keyword evidence="3" id="KW-0472">Membrane</keyword>
<evidence type="ECO:0000256" key="2">
    <source>
        <dbReference type="SAM" id="MobiDB-lite"/>
    </source>
</evidence>
<reference evidence="5 6" key="1">
    <citation type="submission" date="2016-10" db="EMBL/GenBank/DDBJ databases">
        <authorList>
            <person name="de Groot N.N."/>
        </authorList>
    </citation>
    <scope>NUCLEOTIDE SEQUENCE [LARGE SCALE GENOMIC DNA]</scope>
    <source>
        <strain evidence="5 6">CGMCC 1.7054</strain>
    </source>
</reference>
<feature type="compositionally biased region" description="Polar residues" evidence="2">
    <location>
        <begin position="10"/>
        <end position="25"/>
    </location>
</feature>
<dbReference type="PANTHER" id="PTHR33392">
    <property type="entry name" value="POLYISOPRENYL-TEICHOIC ACID--PEPTIDOGLYCAN TEICHOIC ACID TRANSFERASE TAGU"/>
    <property type="match status" value="1"/>
</dbReference>
<dbReference type="Proteomes" id="UP000198881">
    <property type="component" value="Unassembled WGS sequence"/>
</dbReference>
<dbReference type="InterPro" id="IPR004474">
    <property type="entry name" value="LytR_CpsA_psr"/>
</dbReference>
<feature type="region of interest" description="Disordered" evidence="2">
    <location>
        <begin position="350"/>
        <end position="427"/>
    </location>
</feature>
<dbReference type="InterPro" id="IPR050922">
    <property type="entry name" value="LytR/CpsA/Psr_CW_biosynth"/>
</dbReference>
<proteinExistence type="inferred from homology"/>
<keyword evidence="3" id="KW-0812">Transmembrane</keyword>
<dbReference type="Pfam" id="PF03816">
    <property type="entry name" value="LytR_cpsA_psr"/>
    <property type="match status" value="1"/>
</dbReference>
<feature type="domain" description="Cell envelope-related transcriptional attenuator" evidence="4">
    <location>
        <begin position="114"/>
        <end position="258"/>
    </location>
</feature>
<evidence type="ECO:0000256" key="1">
    <source>
        <dbReference type="ARBA" id="ARBA00006068"/>
    </source>
</evidence>
<dbReference type="AlphaFoldDB" id="A0A1I7MGR6"/>
<accession>A0A1I7MGR6</accession>
<keyword evidence="3" id="KW-1133">Transmembrane helix</keyword>
<dbReference type="PANTHER" id="PTHR33392:SF6">
    <property type="entry name" value="POLYISOPRENYL-TEICHOIC ACID--PEPTIDOGLYCAN TEICHOIC ACID TRANSFERASE TAGU"/>
    <property type="match status" value="1"/>
</dbReference>
<evidence type="ECO:0000313" key="5">
    <source>
        <dbReference type="EMBL" id="SFV21070.1"/>
    </source>
</evidence>
<keyword evidence="6" id="KW-1185">Reference proteome</keyword>
<feature type="region of interest" description="Disordered" evidence="2">
    <location>
        <begin position="1"/>
        <end position="32"/>
    </location>
</feature>
<dbReference type="OrthoDB" id="9782542at2"/>
<evidence type="ECO:0000256" key="3">
    <source>
        <dbReference type="SAM" id="Phobius"/>
    </source>
</evidence>
<organism evidence="5 6">
    <name type="scientific">Micrococcus terreus</name>
    <dbReference type="NCBI Taxonomy" id="574650"/>
    <lineage>
        <taxon>Bacteria</taxon>
        <taxon>Bacillati</taxon>
        <taxon>Actinomycetota</taxon>
        <taxon>Actinomycetes</taxon>
        <taxon>Micrococcales</taxon>
        <taxon>Micrococcaceae</taxon>
        <taxon>Micrococcus</taxon>
    </lineage>
</organism>
<dbReference type="Gene3D" id="3.40.630.190">
    <property type="entry name" value="LCP protein"/>
    <property type="match status" value="1"/>
</dbReference>
<feature type="compositionally biased region" description="Gly residues" evidence="2">
    <location>
        <begin position="382"/>
        <end position="397"/>
    </location>
</feature>
<sequence length="427" mass="45159">MIPRYHGTDPNPSMGTTVSSDSQHFSPRRAARHRAKRHTWRNAFLLVGGLLAVLIICVLVYVGFIGAAFNDRRQTVDAGITAGDDGVLNVLLLGSDSRGEGRNTADVKGEDGARSDTMMLVHVPKDRKNVYVMSIVRDLWVEIPGHGERKVNGALGLGGYPLVIRTVEDLVGVEIDHLGVIDFEGFNGLTEALGGVELCNPHAFSSGVINPSFFPQGDILLNGTDALRYVRERKAFLDGDFERVQNQQRFVNAVAGRILTVETLANPQRIMDVVNGFTPFITVDERLDAATLAGYAWSMREIRPSAIEMFTIPHGPPATTSGGASIVEQDPEGLARLQRALRDDSVDEFLQGEQGGGSAEETSEPGQPDGGTSRPSPTVTSSGGGQGDENAAGGSGEAGASASAEPTESAVATPQATRTPAAVCAGG</sequence>
<protein>
    <submittedName>
        <fullName evidence="5">Transcriptional attenuator, LytR family</fullName>
    </submittedName>
</protein>
<name>A0A1I7MGR6_9MICC</name>
<dbReference type="EMBL" id="FPCG01000002">
    <property type="protein sequence ID" value="SFV21070.1"/>
    <property type="molecule type" value="Genomic_DNA"/>
</dbReference>
<feature type="transmembrane region" description="Helical" evidence="3">
    <location>
        <begin position="43"/>
        <end position="69"/>
    </location>
</feature>
<dbReference type="NCBIfam" id="TIGR00350">
    <property type="entry name" value="lytR_cpsA_psr"/>
    <property type="match status" value="1"/>
</dbReference>
<feature type="compositionally biased region" description="Low complexity" evidence="2">
    <location>
        <begin position="398"/>
        <end position="412"/>
    </location>
</feature>
<gene>
    <name evidence="5" type="ORF">SAMN04487966_102164</name>
</gene>
<evidence type="ECO:0000259" key="4">
    <source>
        <dbReference type="Pfam" id="PF03816"/>
    </source>
</evidence>
<evidence type="ECO:0000313" key="6">
    <source>
        <dbReference type="Proteomes" id="UP000198881"/>
    </source>
</evidence>
<comment type="similarity">
    <text evidence="1">Belongs to the LytR/CpsA/Psr (LCP) family.</text>
</comment>
<dbReference type="STRING" id="574650.SAMN04487966_102164"/>